<evidence type="ECO:0000256" key="1">
    <source>
        <dbReference type="SAM" id="MobiDB-lite"/>
    </source>
</evidence>
<accession>A0A0C2GVP7</accession>
<keyword evidence="3" id="KW-1185">Reference proteome</keyword>
<sequence length="125" mass="13956">MSLDAGNPRPCVCCDCRRRSEAIWRQPLNGVPCQVQLSSLIEEVSSGKRKGEEGGSSGASKKHRWMTVDELEESRFGRSKSYGRVHCKATYKCAPSSVEGLYGSSASREQALRGYMKSHIDRRRD</sequence>
<dbReference type="OrthoDB" id="5870471at2759"/>
<gene>
    <name evidence="2" type="ORF">ANCDUO_04145</name>
</gene>
<dbReference type="EMBL" id="KN727508">
    <property type="protein sequence ID" value="KIH65530.1"/>
    <property type="molecule type" value="Genomic_DNA"/>
</dbReference>
<evidence type="ECO:0000313" key="2">
    <source>
        <dbReference type="EMBL" id="KIH65530.1"/>
    </source>
</evidence>
<reference evidence="2 3" key="1">
    <citation type="submission" date="2013-12" db="EMBL/GenBank/DDBJ databases">
        <title>Draft genome of the parsitic nematode Ancylostoma duodenale.</title>
        <authorList>
            <person name="Mitreva M."/>
        </authorList>
    </citation>
    <scope>NUCLEOTIDE SEQUENCE [LARGE SCALE GENOMIC DNA]</scope>
    <source>
        <strain evidence="2 3">Zhejiang</strain>
    </source>
</reference>
<proteinExistence type="predicted"/>
<dbReference type="AlphaFoldDB" id="A0A0C2GVP7"/>
<organism evidence="2 3">
    <name type="scientific">Ancylostoma duodenale</name>
    <dbReference type="NCBI Taxonomy" id="51022"/>
    <lineage>
        <taxon>Eukaryota</taxon>
        <taxon>Metazoa</taxon>
        <taxon>Ecdysozoa</taxon>
        <taxon>Nematoda</taxon>
        <taxon>Chromadorea</taxon>
        <taxon>Rhabditida</taxon>
        <taxon>Rhabditina</taxon>
        <taxon>Rhabditomorpha</taxon>
        <taxon>Strongyloidea</taxon>
        <taxon>Ancylostomatidae</taxon>
        <taxon>Ancylostomatinae</taxon>
        <taxon>Ancylostoma</taxon>
    </lineage>
</organism>
<dbReference type="Proteomes" id="UP000054047">
    <property type="component" value="Unassembled WGS sequence"/>
</dbReference>
<name>A0A0C2GVP7_9BILA</name>
<evidence type="ECO:0000313" key="3">
    <source>
        <dbReference type="Proteomes" id="UP000054047"/>
    </source>
</evidence>
<protein>
    <submittedName>
        <fullName evidence="2">Uncharacterized protein</fullName>
    </submittedName>
</protein>
<feature type="region of interest" description="Disordered" evidence="1">
    <location>
        <begin position="44"/>
        <end position="65"/>
    </location>
</feature>